<dbReference type="SUPFAM" id="SSF52266">
    <property type="entry name" value="SGNH hydrolase"/>
    <property type="match status" value="1"/>
</dbReference>
<reference evidence="1 2" key="1">
    <citation type="submission" date="2016-10" db="EMBL/GenBank/DDBJ databases">
        <authorList>
            <person name="de Groot N.N."/>
        </authorList>
    </citation>
    <scope>NUCLEOTIDE SEQUENCE [LARGE SCALE GENOMIC DNA]</scope>
    <source>
        <strain evidence="1 2">S5-249</strain>
    </source>
</reference>
<keyword evidence="2" id="KW-1185">Reference proteome</keyword>
<accession>A0A1I6K505</accession>
<dbReference type="EMBL" id="FOZG01000001">
    <property type="protein sequence ID" value="SFR86158.1"/>
    <property type="molecule type" value="Genomic_DNA"/>
</dbReference>
<evidence type="ECO:0000313" key="2">
    <source>
        <dbReference type="Proteomes" id="UP000198824"/>
    </source>
</evidence>
<proteinExistence type="predicted"/>
<dbReference type="AlphaFoldDB" id="A0A1I6K505"/>
<dbReference type="RefSeq" id="WP_093312545.1">
    <property type="nucleotide sequence ID" value="NZ_FOZG01000001.1"/>
</dbReference>
<organism evidence="1 2">
    <name type="scientific">Sphingomonas jatrophae</name>
    <dbReference type="NCBI Taxonomy" id="1166337"/>
    <lineage>
        <taxon>Bacteria</taxon>
        <taxon>Pseudomonadati</taxon>
        <taxon>Pseudomonadota</taxon>
        <taxon>Alphaproteobacteria</taxon>
        <taxon>Sphingomonadales</taxon>
        <taxon>Sphingomonadaceae</taxon>
        <taxon>Sphingomonas</taxon>
    </lineage>
</organism>
<dbReference type="Gene3D" id="3.40.50.1110">
    <property type="entry name" value="SGNH hydrolase"/>
    <property type="match status" value="1"/>
</dbReference>
<name>A0A1I6K505_9SPHN</name>
<gene>
    <name evidence="1" type="ORF">SAMN05192580_1322</name>
</gene>
<dbReference type="GO" id="GO:0016788">
    <property type="term" value="F:hydrolase activity, acting on ester bonds"/>
    <property type="evidence" value="ECO:0007669"/>
    <property type="project" value="UniProtKB-ARBA"/>
</dbReference>
<dbReference type="OrthoDB" id="7605305at2"/>
<evidence type="ECO:0008006" key="3">
    <source>
        <dbReference type="Google" id="ProtNLM"/>
    </source>
</evidence>
<dbReference type="CDD" id="cd00229">
    <property type="entry name" value="SGNH_hydrolase"/>
    <property type="match status" value="1"/>
</dbReference>
<dbReference type="STRING" id="1166337.SAMN05192580_1322"/>
<evidence type="ECO:0000313" key="1">
    <source>
        <dbReference type="EMBL" id="SFR86158.1"/>
    </source>
</evidence>
<dbReference type="InterPro" id="IPR036514">
    <property type="entry name" value="SGNH_hydro_sf"/>
</dbReference>
<protein>
    <recommendedName>
        <fullName evidence="3">GDSL-like Lipase/Acylhydrolase family protein</fullName>
    </recommendedName>
</protein>
<dbReference type="Proteomes" id="UP000198824">
    <property type="component" value="Unassembled WGS sequence"/>
</dbReference>
<sequence length="199" mass="20963">MLAGVALGLVTGFILALRPWQQPRSDYTALREDFVRSNLELAMPADTLVLGDSVSESVNFEQVCGTTFNAGIGGAKVPDAARLAPLALARIRPRTVILAIGTNHFWDGPALTDAFRRDYLALARSLPGRKIIVGVPNSAPASAFMRQVAAELGASYVAPLTGKLTRDGVHLTIAGARLYRDRIAAACAMTRAGAGSTSS</sequence>